<dbReference type="EMBL" id="CM016762">
    <property type="protein sequence ID" value="TMS34493.1"/>
    <property type="molecule type" value="Genomic_DNA"/>
</dbReference>
<proteinExistence type="predicted"/>
<reference evidence="1 2" key="1">
    <citation type="journal article" date="2015" name="Genome Biol.">
        <title>Comparative genomics of Steinernema reveals deeply conserved gene regulatory networks.</title>
        <authorList>
            <person name="Dillman A.R."/>
            <person name="Macchietto M."/>
            <person name="Porter C.F."/>
            <person name="Rogers A."/>
            <person name="Williams B."/>
            <person name="Antoshechkin I."/>
            <person name="Lee M.M."/>
            <person name="Goodwin Z."/>
            <person name="Lu X."/>
            <person name="Lewis E.E."/>
            <person name="Goodrich-Blair H."/>
            <person name="Stock S.P."/>
            <person name="Adams B.J."/>
            <person name="Sternberg P.W."/>
            <person name="Mortazavi A."/>
        </authorList>
    </citation>
    <scope>NUCLEOTIDE SEQUENCE [LARGE SCALE GENOMIC DNA]</scope>
    <source>
        <strain evidence="1 2">ALL</strain>
    </source>
</reference>
<gene>
    <name evidence="1" type="ORF">L596_002075</name>
</gene>
<sequence>MSAEKPICVSNRCYTFTPKSTGPAATAPPGTTRPSRTFRNGHIQLTTLVLPLFLAISVGKVVMSLQHQHVPLLAVARRRFSFEST</sequence>
<protein>
    <submittedName>
        <fullName evidence="1">Uncharacterized protein</fullName>
    </submittedName>
</protein>
<dbReference type="Proteomes" id="UP000298663">
    <property type="component" value="Chromosome X"/>
</dbReference>
<evidence type="ECO:0000313" key="2">
    <source>
        <dbReference type="Proteomes" id="UP000298663"/>
    </source>
</evidence>
<keyword evidence="2" id="KW-1185">Reference proteome</keyword>
<comment type="caution">
    <text evidence="1">The sequence shown here is derived from an EMBL/GenBank/DDBJ whole genome shotgun (WGS) entry which is preliminary data.</text>
</comment>
<dbReference type="EMBL" id="AZBU02000001">
    <property type="protein sequence ID" value="TMS34493.1"/>
    <property type="molecule type" value="Genomic_DNA"/>
</dbReference>
<reference evidence="1 2" key="2">
    <citation type="journal article" date="2019" name="G3 (Bethesda)">
        <title>Hybrid Assembly of the Genome of the Entomopathogenic Nematode Steinernema carpocapsae Identifies the X-Chromosome.</title>
        <authorList>
            <person name="Serra L."/>
            <person name="Macchietto M."/>
            <person name="Macias-Munoz A."/>
            <person name="McGill C.J."/>
            <person name="Rodriguez I.M."/>
            <person name="Rodriguez B."/>
            <person name="Murad R."/>
            <person name="Mortazavi A."/>
        </authorList>
    </citation>
    <scope>NUCLEOTIDE SEQUENCE [LARGE SCALE GENOMIC DNA]</scope>
    <source>
        <strain evidence="1 2">ALL</strain>
    </source>
</reference>
<accession>A0A4V6I7K5</accession>
<dbReference type="AlphaFoldDB" id="A0A4V6I7K5"/>
<evidence type="ECO:0000313" key="1">
    <source>
        <dbReference type="EMBL" id="TMS34493.1"/>
    </source>
</evidence>
<organism evidence="1 2">
    <name type="scientific">Steinernema carpocapsae</name>
    <name type="common">Entomopathogenic nematode</name>
    <dbReference type="NCBI Taxonomy" id="34508"/>
    <lineage>
        <taxon>Eukaryota</taxon>
        <taxon>Metazoa</taxon>
        <taxon>Ecdysozoa</taxon>
        <taxon>Nematoda</taxon>
        <taxon>Chromadorea</taxon>
        <taxon>Rhabditida</taxon>
        <taxon>Tylenchina</taxon>
        <taxon>Panagrolaimomorpha</taxon>
        <taxon>Strongyloidoidea</taxon>
        <taxon>Steinernematidae</taxon>
        <taxon>Steinernema</taxon>
    </lineage>
</organism>
<name>A0A4V6I7K5_STECR</name>